<dbReference type="Gene3D" id="1.10.10.10">
    <property type="entry name" value="Winged helix-like DNA-binding domain superfamily/Winged helix DNA-binding domain"/>
    <property type="match status" value="1"/>
</dbReference>
<evidence type="ECO:0000256" key="5">
    <source>
        <dbReference type="ARBA" id="ARBA00023163"/>
    </source>
</evidence>
<dbReference type="SUPFAM" id="SSF46785">
    <property type="entry name" value="Winged helix' DNA-binding domain"/>
    <property type="match status" value="1"/>
</dbReference>
<dbReference type="SUPFAM" id="SSF53850">
    <property type="entry name" value="Periplasmic binding protein-like II"/>
    <property type="match status" value="1"/>
</dbReference>
<keyword evidence="3" id="KW-0805">Transcription regulation</keyword>
<accession>A0AB39VQC2</accession>
<evidence type="ECO:0000313" key="7">
    <source>
        <dbReference type="EMBL" id="XDU72665.1"/>
    </source>
</evidence>
<evidence type="ECO:0000256" key="1">
    <source>
        <dbReference type="ARBA" id="ARBA00009437"/>
    </source>
</evidence>
<evidence type="ECO:0000259" key="6">
    <source>
        <dbReference type="PROSITE" id="PS50931"/>
    </source>
</evidence>
<dbReference type="EMBL" id="CP165628">
    <property type="protein sequence ID" value="XDU72665.1"/>
    <property type="molecule type" value="Genomic_DNA"/>
</dbReference>
<dbReference type="PANTHER" id="PTHR30126">
    <property type="entry name" value="HTH-TYPE TRANSCRIPTIONAL REGULATOR"/>
    <property type="match status" value="1"/>
</dbReference>
<dbReference type="GO" id="GO:0000976">
    <property type="term" value="F:transcription cis-regulatory region binding"/>
    <property type="evidence" value="ECO:0007669"/>
    <property type="project" value="TreeGrafter"/>
</dbReference>
<dbReference type="PANTHER" id="PTHR30126:SF94">
    <property type="entry name" value="LYSR FAMILY TRANSCRIPTIONAL REGULATOR"/>
    <property type="match status" value="1"/>
</dbReference>
<gene>
    <name evidence="7" type="ORF">AB3G37_00590</name>
</gene>
<dbReference type="InterPro" id="IPR036390">
    <property type="entry name" value="WH_DNA-bd_sf"/>
</dbReference>
<evidence type="ECO:0000256" key="4">
    <source>
        <dbReference type="ARBA" id="ARBA00023125"/>
    </source>
</evidence>
<dbReference type="PROSITE" id="PS50931">
    <property type="entry name" value="HTH_LYSR"/>
    <property type="match status" value="1"/>
</dbReference>
<keyword evidence="5" id="KW-0804">Transcription</keyword>
<proteinExistence type="inferred from homology"/>
<sequence length="298" mass="32710">MLRELKTFIAVAQDGTFAAAGQRIGLTQSAVSAQIRGLEDYLGMALFDRTGRTAVLNAAGSRVLPMAEQIIEIFASMSKPESLSDFRGVIKIGAISTFQTGLLPKVLVKLHQNAPALETKLVPGVSFNLLTQVDAGNIDLAIVIKPGFPLAKDLHSETLSREPFVLIAPSKTAGDDCFTLIREQPFIRYDRTSFGGRMVSQFLRTHRLEPKVALEIDEIDAIVKMVESGLGVALVPLAGLWLERKADLRVISLGEFTFNRELIVVMRHANRQSPLHMLIGRCLHEVAEQPHIHGLREG</sequence>
<dbReference type="InterPro" id="IPR000847">
    <property type="entry name" value="LysR_HTH_N"/>
</dbReference>
<dbReference type="GO" id="GO:0003700">
    <property type="term" value="F:DNA-binding transcription factor activity"/>
    <property type="evidence" value="ECO:0007669"/>
    <property type="project" value="InterPro"/>
</dbReference>
<reference evidence="7" key="1">
    <citation type="submission" date="2024-07" db="EMBL/GenBank/DDBJ databases">
        <authorList>
            <person name="Biller S.J."/>
        </authorList>
    </citation>
    <scope>NUCLEOTIDE SEQUENCE</scope>
    <source>
        <strain evidence="7">WC2420</strain>
    </source>
</reference>
<dbReference type="InterPro" id="IPR036388">
    <property type="entry name" value="WH-like_DNA-bd_sf"/>
</dbReference>
<organism evidence="7">
    <name type="scientific">Rouxiella sp. WC2420</name>
    <dbReference type="NCBI Taxonomy" id="3234145"/>
    <lineage>
        <taxon>Bacteria</taxon>
        <taxon>Pseudomonadati</taxon>
        <taxon>Pseudomonadota</taxon>
        <taxon>Gammaproteobacteria</taxon>
        <taxon>Enterobacterales</taxon>
        <taxon>Yersiniaceae</taxon>
        <taxon>Rouxiella</taxon>
    </lineage>
</organism>
<protein>
    <submittedName>
        <fullName evidence="7">LysR family transcriptional regulator</fullName>
    </submittedName>
</protein>
<dbReference type="Pfam" id="PF03466">
    <property type="entry name" value="LysR_substrate"/>
    <property type="match status" value="1"/>
</dbReference>
<dbReference type="AlphaFoldDB" id="A0AB39VQC2"/>
<evidence type="ECO:0000256" key="3">
    <source>
        <dbReference type="ARBA" id="ARBA00023015"/>
    </source>
</evidence>
<dbReference type="InterPro" id="IPR005119">
    <property type="entry name" value="LysR_subst-bd"/>
</dbReference>
<dbReference type="CDD" id="cd08427">
    <property type="entry name" value="PBP2_LTTR_like_2"/>
    <property type="match status" value="1"/>
</dbReference>
<keyword evidence="2" id="KW-0678">Repressor</keyword>
<dbReference type="FunFam" id="1.10.10.10:FF:000001">
    <property type="entry name" value="LysR family transcriptional regulator"/>
    <property type="match status" value="1"/>
</dbReference>
<dbReference type="Gene3D" id="3.40.190.290">
    <property type="match status" value="1"/>
</dbReference>
<keyword evidence="4" id="KW-0238">DNA-binding</keyword>
<dbReference type="RefSeq" id="WP_369789392.1">
    <property type="nucleotide sequence ID" value="NZ_CP165628.1"/>
</dbReference>
<evidence type="ECO:0000256" key="2">
    <source>
        <dbReference type="ARBA" id="ARBA00022491"/>
    </source>
</evidence>
<dbReference type="Pfam" id="PF00126">
    <property type="entry name" value="HTH_1"/>
    <property type="match status" value="1"/>
</dbReference>
<dbReference type="PRINTS" id="PR00039">
    <property type="entry name" value="HTHLYSR"/>
</dbReference>
<feature type="domain" description="HTH lysR-type" evidence="6">
    <location>
        <begin position="1"/>
        <end position="57"/>
    </location>
</feature>
<comment type="similarity">
    <text evidence="1">Belongs to the LysR transcriptional regulatory family.</text>
</comment>
<name>A0AB39VQC2_9GAMM</name>